<accession>A0ACC2ESB2</accession>
<evidence type="ECO:0000313" key="2">
    <source>
        <dbReference type="Proteomes" id="UP001162992"/>
    </source>
</evidence>
<keyword evidence="2" id="KW-1185">Reference proteome</keyword>
<protein>
    <submittedName>
        <fullName evidence="1">Uncharacterized protein</fullName>
    </submittedName>
</protein>
<organism evidence="1 2">
    <name type="scientific">Diphasiastrum complanatum</name>
    <name type="common">Issler's clubmoss</name>
    <name type="synonym">Lycopodium complanatum</name>
    <dbReference type="NCBI Taxonomy" id="34168"/>
    <lineage>
        <taxon>Eukaryota</taxon>
        <taxon>Viridiplantae</taxon>
        <taxon>Streptophyta</taxon>
        <taxon>Embryophyta</taxon>
        <taxon>Tracheophyta</taxon>
        <taxon>Lycopodiopsida</taxon>
        <taxon>Lycopodiales</taxon>
        <taxon>Lycopodiaceae</taxon>
        <taxon>Lycopodioideae</taxon>
        <taxon>Diphasiastrum</taxon>
    </lineage>
</organism>
<gene>
    <name evidence="1" type="ORF">O6H91_01G073500</name>
</gene>
<reference evidence="2" key="1">
    <citation type="journal article" date="2024" name="Proc. Natl. Acad. Sci. U.S.A.">
        <title>Extraordinary preservation of gene collinearity over three hundred million years revealed in homosporous lycophytes.</title>
        <authorList>
            <person name="Li C."/>
            <person name="Wickell D."/>
            <person name="Kuo L.Y."/>
            <person name="Chen X."/>
            <person name="Nie B."/>
            <person name="Liao X."/>
            <person name="Peng D."/>
            <person name="Ji J."/>
            <person name="Jenkins J."/>
            <person name="Williams M."/>
            <person name="Shu S."/>
            <person name="Plott C."/>
            <person name="Barry K."/>
            <person name="Rajasekar S."/>
            <person name="Grimwood J."/>
            <person name="Han X."/>
            <person name="Sun S."/>
            <person name="Hou Z."/>
            <person name="He W."/>
            <person name="Dai G."/>
            <person name="Sun C."/>
            <person name="Schmutz J."/>
            <person name="Leebens-Mack J.H."/>
            <person name="Li F.W."/>
            <person name="Wang L."/>
        </authorList>
    </citation>
    <scope>NUCLEOTIDE SEQUENCE [LARGE SCALE GENOMIC DNA]</scope>
    <source>
        <strain evidence="2">cv. PW_Plant_1</strain>
    </source>
</reference>
<proteinExistence type="predicted"/>
<name>A0ACC2ESB2_DIPCM</name>
<evidence type="ECO:0000313" key="1">
    <source>
        <dbReference type="EMBL" id="KAJ7569332.1"/>
    </source>
</evidence>
<dbReference type="Proteomes" id="UP001162992">
    <property type="component" value="Chromosome 1"/>
</dbReference>
<sequence>MNLTIPFTKTWLLWIIAPQFISKFAMVLHKMARRLLNLSEKIKEDKSGSLVMISIILLSSDGIHAGVFVTAFQCQVVYTRGSTKHVLVISFTGSNGLLFIQGFFTWVVLVAQE</sequence>
<comment type="caution">
    <text evidence="1">The sequence shown here is derived from an EMBL/GenBank/DDBJ whole genome shotgun (WGS) entry which is preliminary data.</text>
</comment>
<dbReference type="EMBL" id="CM055092">
    <property type="protein sequence ID" value="KAJ7569332.1"/>
    <property type="molecule type" value="Genomic_DNA"/>
</dbReference>